<gene>
    <name evidence="1" type="ORF">QE152_g3535</name>
</gene>
<reference evidence="1 2" key="1">
    <citation type="journal article" date="2024" name="BMC Genomics">
        <title>De novo assembly and annotation of Popillia japonica's genome with initial clues to its potential as an invasive pest.</title>
        <authorList>
            <person name="Cucini C."/>
            <person name="Boschi S."/>
            <person name="Funari R."/>
            <person name="Cardaioli E."/>
            <person name="Iannotti N."/>
            <person name="Marturano G."/>
            <person name="Paoli F."/>
            <person name="Bruttini M."/>
            <person name="Carapelli A."/>
            <person name="Frati F."/>
            <person name="Nardi F."/>
        </authorList>
    </citation>
    <scope>NUCLEOTIDE SEQUENCE [LARGE SCALE GENOMIC DNA]</scope>
    <source>
        <strain evidence="1">DMR45628</strain>
    </source>
</reference>
<comment type="caution">
    <text evidence="1">The sequence shown here is derived from an EMBL/GenBank/DDBJ whole genome shotgun (WGS) entry which is preliminary data.</text>
</comment>
<dbReference type="AlphaFoldDB" id="A0AAW1N433"/>
<evidence type="ECO:0008006" key="3">
    <source>
        <dbReference type="Google" id="ProtNLM"/>
    </source>
</evidence>
<organism evidence="1 2">
    <name type="scientific">Popillia japonica</name>
    <name type="common">Japanese beetle</name>
    <dbReference type="NCBI Taxonomy" id="7064"/>
    <lineage>
        <taxon>Eukaryota</taxon>
        <taxon>Metazoa</taxon>
        <taxon>Ecdysozoa</taxon>
        <taxon>Arthropoda</taxon>
        <taxon>Hexapoda</taxon>
        <taxon>Insecta</taxon>
        <taxon>Pterygota</taxon>
        <taxon>Neoptera</taxon>
        <taxon>Endopterygota</taxon>
        <taxon>Coleoptera</taxon>
        <taxon>Polyphaga</taxon>
        <taxon>Scarabaeiformia</taxon>
        <taxon>Scarabaeidae</taxon>
        <taxon>Rutelinae</taxon>
        <taxon>Popillia</taxon>
    </lineage>
</organism>
<evidence type="ECO:0000313" key="1">
    <source>
        <dbReference type="EMBL" id="KAK9753407.1"/>
    </source>
</evidence>
<evidence type="ECO:0000313" key="2">
    <source>
        <dbReference type="Proteomes" id="UP001458880"/>
    </source>
</evidence>
<name>A0AAW1N433_POPJA</name>
<dbReference type="EMBL" id="JASPKY010000014">
    <property type="protein sequence ID" value="KAK9753407.1"/>
    <property type="molecule type" value="Genomic_DNA"/>
</dbReference>
<protein>
    <recommendedName>
        <fullName evidence="3">PiggyBac transposable element-derived protein 4 C-terminal zinc-ribbon domain-containing protein</fullName>
    </recommendedName>
</protein>
<keyword evidence="2" id="KW-1185">Reference proteome</keyword>
<dbReference type="Proteomes" id="UP001458880">
    <property type="component" value="Unassembled WGS sequence"/>
</dbReference>
<proteinExistence type="predicted"/>
<accession>A0AAW1N433</accession>
<sequence>MGLELAKSQIDRRVNKIAEDGRGFRKMVTTSIESTGVKIQQITENDTATSSTKRGCCRLCRGNDNKHSRRCDKCNKFVCGQHSKSITIKRTTCVYCSKDEDGEP</sequence>